<organism evidence="1 2">
    <name type="scientific">Mycobacterium lacus</name>
    <dbReference type="NCBI Taxonomy" id="169765"/>
    <lineage>
        <taxon>Bacteria</taxon>
        <taxon>Bacillati</taxon>
        <taxon>Actinomycetota</taxon>
        <taxon>Actinomycetes</taxon>
        <taxon>Mycobacteriales</taxon>
        <taxon>Mycobacteriaceae</taxon>
        <taxon>Mycobacterium</taxon>
    </lineage>
</organism>
<dbReference type="Proteomes" id="UP000466396">
    <property type="component" value="Chromosome"/>
</dbReference>
<proteinExistence type="predicted"/>
<keyword evidence="2" id="KW-1185">Reference proteome</keyword>
<evidence type="ECO:0000313" key="1">
    <source>
        <dbReference type="EMBL" id="BBX97746.1"/>
    </source>
</evidence>
<reference evidence="1 2" key="1">
    <citation type="journal article" date="2019" name="Emerg. Microbes Infect.">
        <title>Comprehensive subspecies identification of 175 nontuberculous mycobacteria species based on 7547 genomic profiles.</title>
        <authorList>
            <person name="Matsumoto Y."/>
            <person name="Kinjo T."/>
            <person name="Motooka D."/>
            <person name="Nabeya D."/>
            <person name="Jung N."/>
            <person name="Uechi K."/>
            <person name="Horii T."/>
            <person name="Iida T."/>
            <person name="Fujita J."/>
            <person name="Nakamura S."/>
        </authorList>
    </citation>
    <scope>NUCLEOTIDE SEQUENCE [LARGE SCALE GENOMIC DNA]</scope>
    <source>
        <strain evidence="1 2">JCM 15657</strain>
    </source>
</reference>
<dbReference type="STRING" id="169765.AWC15_22140"/>
<accession>A0A1X1Y5J8</accession>
<dbReference type="EMBL" id="AP022581">
    <property type="protein sequence ID" value="BBX97746.1"/>
    <property type="molecule type" value="Genomic_DNA"/>
</dbReference>
<evidence type="ECO:0000313" key="2">
    <source>
        <dbReference type="Proteomes" id="UP000466396"/>
    </source>
</evidence>
<sequence>MSGIEVVLPFWLDRPDLEAVDVAQVGLALGISSVASLTASPVDIALGGLQPAIVAGWHHCPWGPGRAAATGEAGADCGAVVPATAEDPGGRVTLEALTRRCES</sequence>
<protein>
    <submittedName>
        <fullName evidence="1">Uncharacterized protein</fullName>
    </submittedName>
</protein>
<dbReference type="AlphaFoldDB" id="A0A1X1Y5J8"/>
<name>A0A1X1Y5J8_9MYCO</name>
<gene>
    <name evidence="1" type="ORF">MLAC_30400</name>
</gene>
<dbReference type="KEGG" id="mlj:MLAC_30400"/>